<evidence type="ECO:0000313" key="2">
    <source>
        <dbReference type="Proteomes" id="UP000704712"/>
    </source>
</evidence>
<name>A0A8S9UE99_PHYIN</name>
<protein>
    <submittedName>
        <fullName evidence="1">Uncharacterized protein</fullName>
    </submittedName>
</protein>
<reference evidence="1" key="1">
    <citation type="submission" date="2020-03" db="EMBL/GenBank/DDBJ databases">
        <title>Hybrid Assembly of Korean Phytophthora infestans isolates.</title>
        <authorList>
            <person name="Prokchorchik M."/>
            <person name="Lee Y."/>
            <person name="Seo J."/>
            <person name="Cho J.-H."/>
            <person name="Park Y.-E."/>
            <person name="Jang D.-C."/>
            <person name="Im J.-S."/>
            <person name="Choi J.-G."/>
            <person name="Park H.-J."/>
            <person name="Lee G.-B."/>
            <person name="Lee Y.-G."/>
            <person name="Hong S.-Y."/>
            <person name="Cho K."/>
            <person name="Sohn K.H."/>
        </authorList>
    </citation>
    <scope>NUCLEOTIDE SEQUENCE</scope>
    <source>
        <strain evidence="1">KR_2_A2</strain>
    </source>
</reference>
<dbReference type="AlphaFoldDB" id="A0A8S9UE99"/>
<dbReference type="EMBL" id="JAACNO010001622">
    <property type="protein sequence ID" value="KAF4138843.1"/>
    <property type="molecule type" value="Genomic_DNA"/>
</dbReference>
<comment type="caution">
    <text evidence="1">The sequence shown here is derived from an EMBL/GenBank/DDBJ whole genome shotgun (WGS) entry which is preliminary data.</text>
</comment>
<proteinExistence type="predicted"/>
<organism evidence="1 2">
    <name type="scientific">Phytophthora infestans</name>
    <name type="common">Potato late blight agent</name>
    <name type="synonym">Botrytis infestans</name>
    <dbReference type="NCBI Taxonomy" id="4787"/>
    <lineage>
        <taxon>Eukaryota</taxon>
        <taxon>Sar</taxon>
        <taxon>Stramenopiles</taxon>
        <taxon>Oomycota</taxon>
        <taxon>Peronosporomycetes</taxon>
        <taxon>Peronosporales</taxon>
        <taxon>Peronosporaceae</taxon>
        <taxon>Phytophthora</taxon>
    </lineage>
</organism>
<accession>A0A8S9UE99</accession>
<dbReference type="Proteomes" id="UP000704712">
    <property type="component" value="Unassembled WGS sequence"/>
</dbReference>
<gene>
    <name evidence="1" type="ORF">GN958_ATG11962</name>
</gene>
<evidence type="ECO:0000313" key="1">
    <source>
        <dbReference type="EMBL" id="KAF4138843.1"/>
    </source>
</evidence>
<sequence length="65" mass="7145">MPQYSFQDLLTSSQLYSSHHATCPTPFMASPSIATSTIQHTDGDYILAAMSAEIQRLRRSEPSGL</sequence>